<dbReference type="GeneID" id="2911630"/>
<dbReference type="InterPro" id="IPR015421">
    <property type="entry name" value="PyrdxlP-dep_Trfase_major"/>
</dbReference>
<organism evidence="10 11">
    <name type="scientific">Yarrowia lipolytica</name>
    <name type="common">Candida lipolytica</name>
    <dbReference type="NCBI Taxonomy" id="4952"/>
    <lineage>
        <taxon>Eukaryota</taxon>
        <taxon>Fungi</taxon>
        <taxon>Dikarya</taxon>
        <taxon>Ascomycota</taxon>
        <taxon>Saccharomycotina</taxon>
        <taxon>Dipodascomycetes</taxon>
        <taxon>Dipodascales</taxon>
        <taxon>Dipodascales incertae sedis</taxon>
        <taxon>Yarrowia</taxon>
    </lineage>
</organism>
<protein>
    <recommendedName>
        <fullName evidence="3">alanine--glyoxylate transaminase</fullName>
        <ecNumber evidence="3">2.6.1.44</ecNumber>
    </recommendedName>
</protein>
<evidence type="ECO:0000259" key="9">
    <source>
        <dbReference type="Pfam" id="PF00266"/>
    </source>
</evidence>
<gene>
    <name evidence="10" type="ORF">YALI1_E19852g</name>
</gene>
<keyword evidence="5" id="KW-0808">Transferase</keyword>
<evidence type="ECO:0000256" key="7">
    <source>
        <dbReference type="PIRSR" id="PIRSR000524-1"/>
    </source>
</evidence>
<reference evidence="10 11" key="1">
    <citation type="journal article" date="2016" name="PLoS ONE">
        <title>Sequence Assembly of Yarrowia lipolytica Strain W29/CLIB89 Shows Transposable Element Diversity.</title>
        <authorList>
            <person name="Magnan C."/>
            <person name="Yu J."/>
            <person name="Chang I."/>
            <person name="Jahn E."/>
            <person name="Kanomata Y."/>
            <person name="Wu J."/>
            <person name="Zeller M."/>
            <person name="Oakes M."/>
            <person name="Baldi P."/>
            <person name="Sandmeyer S."/>
        </authorList>
    </citation>
    <scope>NUCLEOTIDE SEQUENCE [LARGE SCALE GENOMIC DNA]</scope>
    <source>
        <strain evidence="11">CLIB89(W29)</strain>
    </source>
</reference>
<evidence type="ECO:0000256" key="8">
    <source>
        <dbReference type="PIRSR" id="PIRSR000524-50"/>
    </source>
</evidence>
<evidence type="ECO:0000256" key="6">
    <source>
        <dbReference type="ARBA" id="ARBA00022898"/>
    </source>
</evidence>
<dbReference type="InterPro" id="IPR000192">
    <property type="entry name" value="Aminotrans_V_dom"/>
</dbReference>
<dbReference type="VEuPathDB" id="FungiDB:YALI1_E19852g"/>
<dbReference type="InterPro" id="IPR024169">
    <property type="entry name" value="SP_NH2Trfase/AEP_transaminase"/>
</dbReference>
<dbReference type="FunFam" id="3.90.1150.10:FF:000049">
    <property type="entry name" value="Alanine-glyoxylate aminotransferase 1"/>
    <property type="match status" value="1"/>
</dbReference>
<dbReference type="PANTHER" id="PTHR21152:SF24">
    <property type="entry name" value="ALANINE--GLYOXYLATE AMINOTRANSFERASE 1"/>
    <property type="match status" value="1"/>
</dbReference>
<evidence type="ECO:0000256" key="4">
    <source>
        <dbReference type="ARBA" id="ARBA00022576"/>
    </source>
</evidence>
<dbReference type="VEuPathDB" id="FungiDB:YALI0_E16643g"/>
<dbReference type="PIRSF" id="PIRSF000524">
    <property type="entry name" value="SPT"/>
    <property type="match status" value="1"/>
</dbReference>
<dbReference type="Pfam" id="PF00266">
    <property type="entry name" value="Aminotran_5"/>
    <property type="match status" value="1"/>
</dbReference>
<dbReference type="InterPro" id="IPR015424">
    <property type="entry name" value="PyrdxlP-dep_Trfase"/>
</dbReference>
<feature type="binding site" evidence="7">
    <location>
        <position position="397"/>
    </location>
    <ligand>
        <name>substrate</name>
    </ligand>
</feature>
<dbReference type="Proteomes" id="UP000182444">
    <property type="component" value="Chromosome 1E"/>
</dbReference>
<comment type="similarity">
    <text evidence="2">Belongs to the class-V pyridoxal-phosphate-dependent aminotransferase family.</text>
</comment>
<dbReference type="AlphaFoldDB" id="A0A1D8NIR2"/>
<evidence type="ECO:0000256" key="3">
    <source>
        <dbReference type="ARBA" id="ARBA00013049"/>
    </source>
</evidence>
<name>A0A1D8NIR2_YARLL</name>
<dbReference type="KEGG" id="yli:2911630"/>
<evidence type="ECO:0000256" key="2">
    <source>
        <dbReference type="ARBA" id="ARBA00009236"/>
    </source>
</evidence>
<evidence type="ECO:0000313" key="11">
    <source>
        <dbReference type="Proteomes" id="UP000182444"/>
    </source>
</evidence>
<sequence>MSLSALRRIGQLRHHFTSAVPIVSSTSPTTQPFNTNTLAKHIHTTPYALKNKMTDITMIPGPIEFDPEVLSAMSHQSVAHNSPQFVEVFGSVLTDLRALFKSTDPKAQPFVIAGGGTLGWEIVGANLLKRDDKALVISTGFFSDAFADCLKVFCDHVDVISAPAGEAPSLGEIETALKKEKYNLITLTHVDTSSGVVIDIKAISELVHKVSPDTLVVVDGVCSVGVEPISFDDWGLDFVLTAPQKAIGAPAGLSISMASPRAVAKVESLEKIPVYFGNLKKWLPIMQAYEARKPAYFSTPAVQNVYALQVALKQILHNGISLDQRFENHKQVSDKIKKQINDWGLEIIAKPGLGAHGLTCIYLPEGVTLPDFLPKVAAKGVTLAGGLFKGINTKYFRFGHMGVSAVDPKRDDVDRTLKAIHDSLVEAGYKC</sequence>
<dbReference type="EC" id="2.6.1.44" evidence="3"/>
<dbReference type="PANTHER" id="PTHR21152">
    <property type="entry name" value="AMINOTRANSFERASE CLASS V"/>
    <property type="match status" value="1"/>
</dbReference>
<dbReference type="eggNOG" id="KOG2862">
    <property type="taxonomic scope" value="Eukaryota"/>
</dbReference>
<accession>A0A1D8NIR2</accession>
<proteinExistence type="inferred from homology"/>
<dbReference type="GO" id="GO:0004760">
    <property type="term" value="F:L-serine-pyruvate transaminase activity"/>
    <property type="evidence" value="ECO:0007669"/>
    <property type="project" value="TreeGrafter"/>
</dbReference>
<dbReference type="GO" id="GO:0019265">
    <property type="term" value="P:glycine biosynthetic process, by transamination of glyoxylate"/>
    <property type="evidence" value="ECO:0007669"/>
    <property type="project" value="TreeGrafter"/>
</dbReference>
<evidence type="ECO:0000256" key="5">
    <source>
        <dbReference type="ARBA" id="ARBA00022679"/>
    </source>
</evidence>
<dbReference type="InterPro" id="IPR015422">
    <property type="entry name" value="PyrdxlP-dep_Trfase_small"/>
</dbReference>
<comment type="cofactor">
    <cofactor evidence="1 8">
        <name>pyridoxal 5'-phosphate</name>
        <dbReference type="ChEBI" id="CHEBI:597326"/>
    </cofactor>
</comment>
<dbReference type="FunFam" id="3.40.640.10:FF:000027">
    <property type="entry name" value="Serine--pyruvate aminotransferase, mitochondrial"/>
    <property type="match status" value="1"/>
</dbReference>
<dbReference type="GO" id="GO:0008453">
    <property type="term" value="F:alanine-glyoxylate transaminase activity"/>
    <property type="evidence" value="ECO:0007669"/>
    <property type="project" value="UniProtKB-EC"/>
</dbReference>
<dbReference type="EMBL" id="CP017557">
    <property type="protein sequence ID" value="AOW05512.1"/>
    <property type="molecule type" value="Genomic_DNA"/>
</dbReference>
<evidence type="ECO:0000313" key="10">
    <source>
        <dbReference type="EMBL" id="AOW05512.1"/>
    </source>
</evidence>
<evidence type="ECO:0000256" key="1">
    <source>
        <dbReference type="ARBA" id="ARBA00001933"/>
    </source>
</evidence>
<dbReference type="SUPFAM" id="SSF53383">
    <property type="entry name" value="PLP-dependent transferases"/>
    <property type="match status" value="1"/>
</dbReference>
<dbReference type="Gene3D" id="3.90.1150.10">
    <property type="entry name" value="Aspartate Aminotransferase, domain 1"/>
    <property type="match status" value="1"/>
</dbReference>
<dbReference type="GO" id="GO:0005777">
    <property type="term" value="C:peroxisome"/>
    <property type="evidence" value="ECO:0007669"/>
    <property type="project" value="TreeGrafter"/>
</dbReference>
<dbReference type="RefSeq" id="XP_504031.2">
    <property type="nucleotide sequence ID" value="XM_504031.3"/>
</dbReference>
<feature type="domain" description="Aminotransferase class V" evidence="9">
    <location>
        <begin position="72"/>
        <end position="361"/>
    </location>
</feature>
<keyword evidence="4" id="KW-0032">Aminotransferase</keyword>
<dbReference type="Gene3D" id="3.40.640.10">
    <property type="entry name" value="Type I PLP-dependent aspartate aminotransferase-like (Major domain)"/>
    <property type="match status" value="1"/>
</dbReference>
<feature type="modified residue" description="N6-(pyridoxal phosphate)lysine" evidence="8">
    <location>
        <position position="245"/>
    </location>
</feature>
<keyword evidence="6 8" id="KW-0663">Pyridoxal phosphate</keyword>